<reference evidence="1" key="1">
    <citation type="submission" date="2020-08" db="EMBL/GenBank/DDBJ databases">
        <title>Multicomponent nature underlies the extraordinary mechanical properties of spider dragline silk.</title>
        <authorList>
            <person name="Kono N."/>
            <person name="Nakamura H."/>
            <person name="Mori M."/>
            <person name="Yoshida Y."/>
            <person name="Ohtoshi R."/>
            <person name="Malay A.D."/>
            <person name="Moran D.A.P."/>
            <person name="Tomita M."/>
            <person name="Numata K."/>
            <person name="Arakawa K."/>
        </authorList>
    </citation>
    <scope>NUCLEOTIDE SEQUENCE</scope>
</reference>
<organism evidence="1 2">
    <name type="scientific">Trichonephila inaurata madagascariensis</name>
    <dbReference type="NCBI Taxonomy" id="2747483"/>
    <lineage>
        <taxon>Eukaryota</taxon>
        <taxon>Metazoa</taxon>
        <taxon>Ecdysozoa</taxon>
        <taxon>Arthropoda</taxon>
        <taxon>Chelicerata</taxon>
        <taxon>Arachnida</taxon>
        <taxon>Araneae</taxon>
        <taxon>Araneomorphae</taxon>
        <taxon>Entelegynae</taxon>
        <taxon>Araneoidea</taxon>
        <taxon>Nephilidae</taxon>
        <taxon>Trichonephila</taxon>
        <taxon>Trichonephila inaurata</taxon>
    </lineage>
</organism>
<protein>
    <submittedName>
        <fullName evidence="1">Uncharacterized protein</fullName>
    </submittedName>
</protein>
<name>A0A8X6YSE7_9ARAC</name>
<dbReference type="OrthoDB" id="8060926at2759"/>
<comment type="caution">
    <text evidence="1">The sequence shown here is derived from an EMBL/GenBank/DDBJ whole genome shotgun (WGS) entry which is preliminary data.</text>
</comment>
<gene>
    <name evidence="1" type="primary">EVAR_99882_1</name>
    <name evidence="1" type="ORF">TNIN_455821</name>
</gene>
<keyword evidence="2" id="KW-1185">Reference proteome</keyword>
<proteinExistence type="predicted"/>
<sequence>MISQFKSSRIDIVFDRYFIPSIKDCERLRSNETTSTVSIGPNQIRPHNLTGELKNAQFKKALVNFFIDHWVNDNMFPLLGIRLFI</sequence>
<dbReference type="Proteomes" id="UP000886998">
    <property type="component" value="Unassembled WGS sequence"/>
</dbReference>
<evidence type="ECO:0000313" key="2">
    <source>
        <dbReference type="Proteomes" id="UP000886998"/>
    </source>
</evidence>
<evidence type="ECO:0000313" key="1">
    <source>
        <dbReference type="EMBL" id="GFY75647.1"/>
    </source>
</evidence>
<dbReference type="AlphaFoldDB" id="A0A8X6YSE7"/>
<accession>A0A8X6YSE7</accession>
<dbReference type="EMBL" id="BMAV01021527">
    <property type="protein sequence ID" value="GFY75647.1"/>
    <property type="molecule type" value="Genomic_DNA"/>
</dbReference>